<sequence length="678" mass="73739">MSELVDPVQRHIFAIAAHDTIVPDDASDLKLDAIVPAKQLARLRRAMLPGVDHAGAGIVTALDDPVGRRVGRVAFAPPLQALFVGGCWTGIGPAPHCLPDSAVAVTAFHYRQTRLAEGRADDDARVKPLLGFSIAEHAGITDMLRTGGARARLFIAASMLSAAGVKYEKARQRTGKTGRQQGDVNAAAMAVEAALIGVARIATDILLNDLSAPRGIHRIAAHLVDQVEAARRRRSKGDVARAVRIAATAADAVHLWLTRQILRDVPANEDREGSRFTRRLAVTNSALAETVNVMIDEVGAVETHGLYVWLMARRLEVALGHHRWLAAPHPVFRLSYGYVGGHALFAEIERVGAIAATMARRESMKDGAKLDNVTLKPVLDAAAGVQGAIAGQDAPGRYLDLGAYHRAVTTGFIGRRSHWMATTVPAYTHHAYALGSRFCDLAAAAGHGPTHGFIRSTELDKPSEGTRRQPLVLFYGLDIEEMVILGLRQILDRLIARSAGSDAWRTAFGRTVHHVLQGTAPSIAARLEMSSCLKTDLATCKGIANRATALAGRFDDRDHERPMGMVFDYALWFHRDHDVAFWDRLQRGAKLYRAFGSAFIPIEREPVPGRQGRRATPADAPPSAWQRIMTKAKTAFDAYQPLYLKSRPSLLTARIMARMCEGYSAISSDPQFLTVFRG</sequence>
<proteinExistence type="predicted"/>
<organism evidence="1 2">
    <name type="scientific">Sphingomonas donggukensis</name>
    <dbReference type="NCBI Taxonomy" id="2949093"/>
    <lineage>
        <taxon>Bacteria</taxon>
        <taxon>Pseudomonadati</taxon>
        <taxon>Pseudomonadota</taxon>
        <taxon>Alphaproteobacteria</taxon>
        <taxon>Sphingomonadales</taxon>
        <taxon>Sphingomonadaceae</taxon>
        <taxon>Sphingomonas</taxon>
    </lineage>
</organism>
<evidence type="ECO:0008006" key="3">
    <source>
        <dbReference type="Google" id="ProtNLM"/>
    </source>
</evidence>
<dbReference type="EMBL" id="CP098401">
    <property type="protein sequence ID" value="URW74836.1"/>
    <property type="molecule type" value="Genomic_DNA"/>
</dbReference>
<name>A0ABY4TSZ9_9SPHN</name>
<gene>
    <name evidence="1" type="ORF">M9980_09680</name>
</gene>
<keyword evidence="2" id="KW-1185">Reference proteome</keyword>
<protein>
    <recommendedName>
        <fullName evidence="3">Acyl-CoA dehydrogenase</fullName>
    </recommendedName>
</protein>
<dbReference type="RefSeq" id="WP_250749937.1">
    <property type="nucleotide sequence ID" value="NZ_CP098401.1"/>
</dbReference>
<dbReference type="Proteomes" id="UP001055580">
    <property type="component" value="Chromosome"/>
</dbReference>
<accession>A0ABY4TSZ9</accession>
<evidence type="ECO:0000313" key="2">
    <source>
        <dbReference type="Proteomes" id="UP001055580"/>
    </source>
</evidence>
<evidence type="ECO:0000313" key="1">
    <source>
        <dbReference type="EMBL" id="URW74836.1"/>
    </source>
</evidence>
<reference evidence="1" key="1">
    <citation type="submission" date="2022-05" db="EMBL/GenBank/DDBJ databases">
        <title>Sphingomonas sp. strain RMG20 Genome sequencing and assembly.</title>
        <authorList>
            <person name="Kim I."/>
        </authorList>
    </citation>
    <scope>NUCLEOTIDE SEQUENCE</scope>
    <source>
        <strain evidence="1">RMG20</strain>
    </source>
</reference>